<evidence type="ECO:0000313" key="2">
    <source>
        <dbReference type="EMBL" id="QNE36720.1"/>
    </source>
</evidence>
<protein>
    <submittedName>
        <fullName evidence="2">ATP-dependent DNA ligase</fullName>
    </submittedName>
</protein>
<keyword evidence="2" id="KW-0436">Ligase</keyword>
<gene>
    <name evidence="2" type="ORF">F1C12_17430</name>
</gene>
<dbReference type="Pfam" id="PF25355">
    <property type="entry name" value="DUF7882"/>
    <property type="match status" value="1"/>
</dbReference>
<dbReference type="AlphaFoldDB" id="A0A7G6YE05"/>
<proteinExistence type="predicted"/>
<feature type="domain" description="DUF7882" evidence="1">
    <location>
        <begin position="1"/>
        <end position="96"/>
    </location>
</feature>
<evidence type="ECO:0000313" key="3">
    <source>
        <dbReference type="Proteomes" id="UP000515511"/>
    </source>
</evidence>
<evidence type="ECO:0000259" key="1">
    <source>
        <dbReference type="Pfam" id="PF25355"/>
    </source>
</evidence>
<name>A0A7G6YE05_9MICO</name>
<accession>A0A7G6YE05</accession>
<sequence>MGTLIYGSGAKIDIDDRLLAHLQLVITSKLRRNEQFLFEWDHDEAYSRGRTAIWINPSVPVHFQYVGSRRPALNRAWTEALMDAANSVGGLRVVPEPAAH</sequence>
<organism evidence="2 3">
    <name type="scientific">Leifsonia shinshuensis</name>
    <dbReference type="NCBI Taxonomy" id="150026"/>
    <lineage>
        <taxon>Bacteria</taxon>
        <taxon>Bacillati</taxon>
        <taxon>Actinomycetota</taxon>
        <taxon>Actinomycetes</taxon>
        <taxon>Micrococcales</taxon>
        <taxon>Microbacteriaceae</taxon>
        <taxon>Leifsonia</taxon>
    </lineage>
</organism>
<dbReference type="Proteomes" id="UP000515511">
    <property type="component" value="Chromosome"/>
</dbReference>
<reference evidence="3" key="1">
    <citation type="submission" date="2019-09" db="EMBL/GenBank/DDBJ databases">
        <title>Antimicrobial potential of Antarctic Bacteria.</title>
        <authorList>
            <person name="Benaud N."/>
            <person name="Edwards R.J."/>
            <person name="Ferrari B.C."/>
        </authorList>
    </citation>
    <scope>NUCLEOTIDE SEQUENCE [LARGE SCALE GENOMIC DNA]</scope>
    <source>
        <strain evidence="3">INR9</strain>
    </source>
</reference>
<dbReference type="InterPro" id="IPR057204">
    <property type="entry name" value="DUF7882"/>
</dbReference>
<dbReference type="EMBL" id="CP043641">
    <property type="protein sequence ID" value="QNE36720.1"/>
    <property type="molecule type" value="Genomic_DNA"/>
</dbReference>
<dbReference type="GO" id="GO:0016874">
    <property type="term" value="F:ligase activity"/>
    <property type="evidence" value="ECO:0007669"/>
    <property type="project" value="UniProtKB-KW"/>
</dbReference>
<dbReference type="KEGG" id="lse:F1C12_17430"/>
<dbReference type="RefSeq" id="WP_185276160.1">
    <property type="nucleotide sequence ID" value="NZ_CP043641.1"/>
</dbReference>